<name>A0A2M6YCG3_9BACT</name>
<comment type="similarity">
    <text evidence="1">Belongs to the universal ribosomal protein uL29 family.</text>
</comment>
<accession>A0A2M6YCG3</accession>
<reference evidence="7" key="1">
    <citation type="submission" date="2017-09" db="EMBL/GenBank/DDBJ databases">
        <title>Depth-based differentiation of microbial function through sediment-hosted aquifers and enrichment of novel symbionts in the deep terrestrial subsurface.</title>
        <authorList>
            <person name="Probst A.J."/>
            <person name="Ladd B."/>
            <person name="Jarett J.K."/>
            <person name="Geller-Mcgrath D.E."/>
            <person name="Sieber C.M.K."/>
            <person name="Emerson J.B."/>
            <person name="Anantharaman K."/>
            <person name="Thomas B.C."/>
            <person name="Malmstrom R."/>
            <person name="Stieglmeier M."/>
            <person name="Klingl A."/>
            <person name="Woyke T."/>
            <person name="Ryan C.M."/>
            <person name="Banfield J.F."/>
        </authorList>
    </citation>
    <scope>NUCLEOTIDE SEQUENCE [LARGE SCALE GENOMIC DNA]</scope>
</reference>
<keyword evidence="3" id="KW-0687">Ribonucleoprotein</keyword>
<sequence>MKRKERVNKIKSMKKADLQKERVTLIEQIFSLRVDIANHKTKGIHKIKQYKHDIARINTQLTIHEENNV</sequence>
<dbReference type="AlphaFoldDB" id="A0A2M6YCG3"/>
<evidence type="ECO:0000256" key="4">
    <source>
        <dbReference type="ARBA" id="ARBA00035204"/>
    </source>
</evidence>
<evidence type="ECO:0000313" key="7">
    <source>
        <dbReference type="Proteomes" id="UP000229896"/>
    </source>
</evidence>
<dbReference type="InterPro" id="IPR001854">
    <property type="entry name" value="Ribosomal_uL29"/>
</dbReference>
<evidence type="ECO:0000256" key="2">
    <source>
        <dbReference type="ARBA" id="ARBA00022980"/>
    </source>
</evidence>
<dbReference type="EMBL" id="PEXI01000045">
    <property type="protein sequence ID" value="PIU24379.1"/>
    <property type="molecule type" value="Genomic_DNA"/>
</dbReference>
<dbReference type="GO" id="GO:1990904">
    <property type="term" value="C:ribonucleoprotein complex"/>
    <property type="evidence" value="ECO:0007669"/>
    <property type="project" value="UniProtKB-KW"/>
</dbReference>
<organism evidence="6 7">
    <name type="scientific">Candidatus Berkelbacteria bacterium CG08_land_8_20_14_0_20_39_8</name>
    <dbReference type="NCBI Taxonomy" id="1974511"/>
    <lineage>
        <taxon>Bacteria</taxon>
        <taxon>Candidatus Berkelbacteria</taxon>
    </lineage>
</organism>
<dbReference type="GO" id="GO:0003735">
    <property type="term" value="F:structural constituent of ribosome"/>
    <property type="evidence" value="ECO:0007669"/>
    <property type="project" value="InterPro"/>
</dbReference>
<dbReference type="GO" id="GO:0006412">
    <property type="term" value="P:translation"/>
    <property type="evidence" value="ECO:0007669"/>
    <property type="project" value="InterPro"/>
</dbReference>
<dbReference type="GO" id="GO:0005840">
    <property type="term" value="C:ribosome"/>
    <property type="evidence" value="ECO:0007669"/>
    <property type="project" value="UniProtKB-KW"/>
</dbReference>
<evidence type="ECO:0000256" key="5">
    <source>
        <dbReference type="ARBA" id="ARBA00035476"/>
    </source>
</evidence>
<comment type="caution">
    <text evidence="6">The sequence shown here is derived from an EMBL/GenBank/DDBJ whole genome shotgun (WGS) entry which is preliminary data.</text>
</comment>
<dbReference type="NCBIfam" id="TIGR00012">
    <property type="entry name" value="L29"/>
    <property type="match status" value="1"/>
</dbReference>
<gene>
    <name evidence="6" type="primary">rpmC</name>
    <name evidence="6" type="ORF">COT12_01325</name>
</gene>
<dbReference type="Pfam" id="PF00831">
    <property type="entry name" value="Ribosomal_L29"/>
    <property type="match status" value="1"/>
</dbReference>
<protein>
    <recommendedName>
        <fullName evidence="4">Large ribosomal subunit protein uL29</fullName>
    </recommendedName>
    <alternativeName>
        <fullName evidence="5">50S ribosomal protein L29</fullName>
    </alternativeName>
</protein>
<dbReference type="Gene3D" id="1.10.287.310">
    <property type="match status" value="1"/>
</dbReference>
<evidence type="ECO:0000256" key="3">
    <source>
        <dbReference type="ARBA" id="ARBA00023274"/>
    </source>
</evidence>
<evidence type="ECO:0000256" key="1">
    <source>
        <dbReference type="ARBA" id="ARBA00009254"/>
    </source>
</evidence>
<dbReference type="SUPFAM" id="SSF46561">
    <property type="entry name" value="Ribosomal protein L29 (L29p)"/>
    <property type="match status" value="1"/>
</dbReference>
<proteinExistence type="inferred from homology"/>
<evidence type="ECO:0000313" key="6">
    <source>
        <dbReference type="EMBL" id="PIU24379.1"/>
    </source>
</evidence>
<keyword evidence="2 6" id="KW-0689">Ribosomal protein</keyword>
<dbReference type="InterPro" id="IPR036049">
    <property type="entry name" value="Ribosomal_uL29_sf"/>
</dbReference>
<dbReference type="Proteomes" id="UP000229896">
    <property type="component" value="Unassembled WGS sequence"/>
</dbReference>